<keyword evidence="3" id="KW-1185">Reference proteome</keyword>
<organism evidence="1 3">
    <name type="scientific">Jatropha curcas</name>
    <name type="common">Barbados nut</name>
    <dbReference type="NCBI Taxonomy" id="180498"/>
    <lineage>
        <taxon>Eukaryota</taxon>
        <taxon>Viridiplantae</taxon>
        <taxon>Streptophyta</taxon>
        <taxon>Embryophyta</taxon>
        <taxon>Tracheophyta</taxon>
        <taxon>Spermatophyta</taxon>
        <taxon>Magnoliopsida</taxon>
        <taxon>eudicotyledons</taxon>
        <taxon>Gunneridae</taxon>
        <taxon>Pentapetalae</taxon>
        <taxon>rosids</taxon>
        <taxon>fabids</taxon>
        <taxon>Malpighiales</taxon>
        <taxon>Euphorbiaceae</taxon>
        <taxon>Crotonoideae</taxon>
        <taxon>Jatropheae</taxon>
        <taxon>Jatropha</taxon>
    </lineage>
</organism>
<accession>A0A067L778</accession>
<protein>
    <recommendedName>
        <fullName evidence="4">Aminotransferase-like plant mobile domain-containing protein</fullName>
    </recommendedName>
</protein>
<sequence length="84" mass="9590">MQRASVSTSLPPQVQDWVWEAGFSRFIDTLPRIQGRIVSASIMALIERWMDTTHTFHLLFGKMMITPMDFVAITELTFGGLFIV</sequence>
<dbReference type="OrthoDB" id="1938336at2759"/>
<evidence type="ECO:0000313" key="2">
    <source>
        <dbReference type="EMBL" id="KDP43100.1"/>
    </source>
</evidence>
<dbReference type="AlphaFoldDB" id="A0A067L778"/>
<dbReference type="Proteomes" id="UP000027138">
    <property type="component" value="Unassembled WGS sequence"/>
</dbReference>
<name>A0A067L778_JATCU</name>
<evidence type="ECO:0000313" key="1">
    <source>
        <dbReference type="EMBL" id="KDP43098.1"/>
    </source>
</evidence>
<evidence type="ECO:0000313" key="3">
    <source>
        <dbReference type="Proteomes" id="UP000027138"/>
    </source>
</evidence>
<dbReference type="EMBL" id="KK914281">
    <property type="protein sequence ID" value="KDP43100.1"/>
    <property type="molecule type" value="Genomic_DNA"/>
</dbReference>
<proteinExistence type="predicted"/>
<dbReference type="EMBL" id="KK914281">
    <property type="protein sequence ID" value="KDP43098.1"/>
    <property type="molecule type" value="Genomic_DNA"/>
</dbReference>
<gene>
    <name evidence="1" type="ORF">JCGZ_27047</name>
    <name evidence="2" type="ORF">JCGZ_27049</name>
</gene>
<reference evidence="1 3" key="1">
    <citation type="journal article" date="2014" name="PLoS ONE">
        <title>Global Analysis of Gene Expression Profiles in Physic Nut (Jatropha curcas L.) Seedlings Exposed to Salt Stress.</title>
        <authorList>
            <person name="Zhang L."/>
            <person name="Zhang C."/>
            <person name="Wu P."/>
            <person name="Chen Y."/>
            <person name="Li M."/>
            <person name="Jiang H."/>
            <person name="Wu G."/>
        </authorList>
    </citation>
    <scope>NUCLEOTIDE SEQUENCE [LARGE SCALE GENOMIC DNA]</scope>
    <source>
        <strain evidence="3">cv. GZQX0401</strain>
        <tissue evidence="1">Young leaves</tissue>
    </source>
</reference>
<evidence type="ECO:0008006" key="4">
    <source>
        <dbReference type="Google" id="ProtNLM"/>
    </source>
</evidence>